<reference evidence="2" key="1">
    <citation type="submission" date="2023-02" db="EMBL/GenBank/DDBJ databases">
        <title>Kitasatospora phosalacinea NBRC 14627.</title>
        <authorList>
            <person name="Ichikawa N."/>
            <person name="Sato H."/>
            <person name="Tonouchi N."/>
        </authorList>
    </citation>
    <scope>NUCLEOTIDE SEQUENCE</scope>
    <source>
        <strain evidence="2">NBRC 14627</strain>
    </source>
</reference>
<evidence type="ECO:0000313" key="2">
    <source>
        <dbReference type="EMBL" id="GLW75497.1"/>
    </source>
</evidence>
<feature type="compositionally biased region" description="Low complexity" evidence="1">
    <location>
        <begin position="133"/>
        <end position="161"/>
    </location>
</feature>
<proteinExistence type="predicted"/>
<dbReference type="RefSeq" id="WP_285741020.1">
    <property type="nucleotide sequence ID" value="NZ_BSSA01000076.1"/>
</dbReference>
<comment type="caution">
    <text evidence="2">The sequence shown here is derived from an EMBL/GenBank/DDBJ whole genome shotgun (WGS) entry which is preliminary data.</text>
</comment>
<evidence type="ECO:0000256" key="1">
    <source>
        <dbReference type="SAM" id="MobiDB-lite"/>
    </source>
</evidence>
<name>A0A9W6V7Q3_9ACTN</name>
<evidence type="ECO:0000313" key="3">
    <source>
        <dbReference type="Proteomes" id="UP001165041"/>
    </source>
</evidence>
<dbReference type="EMBL" id="BSSA01000076">
    <property type="protein sequence ID" value="GLW75497.1"/>
    <property type="molecule type" value="Genomic_DNA"/>
</dbReference>
<dbReference type="Proteomes" id="UP001165041">
    <property type="component" value="Unassembled WGS sequence"/>
</dbReference>
<feature type="region of interest" description="Disordered" evidence="1">
    <location>
        <begin position="133"/>
        <end position="170"/>
    </location>
</feature>
<accession>A0A9W6V7Q3</accession>
<gene>
    <name evidence="2" type="ORF">Kpho02_77940</name>
</gene>
<dbReference type="AlphaFoldDB" id="A0A9W6V7Q3"/>
<protein>
    <submittedName>
        <fullName evidence="2">Uncharacterized protein</fullName>
    </submittedName>
</protein>
<organism evidence="2 3">
    <name type="scientific">Kitasatospora phosalacinea</name>
    <dbReference type="NCBI Taxonomy" id="2065"/>
    <lineage>
        <taxon>Bacteria</taxon>
        <taxon>Bacillati</taxon>
        <taxon>Actinomycetota</taxon>
        <taxon>Actinomycetes</taxon>
        <taxon>Kitasatosporales</taxon>
        <taxon>Streptomycetaceae</taxon>
        <taxon>Kitasatospora</taxon>
    </lineage>
</organism>
<sequence>MLRAHQERGGTWLVTWLDGPAVTTVRERLAADVPGLPADRVRLSRDYSARALLLGALRAAADRPADAAAPEAGLVEQTQAALADVTDPWSGATEQEQAAVEQLLAADGGGGLVDDDDALAALVQRAAQRAAQPVQPAQRVAQPEAVQQAVPAARPSLPAPQDGGGAPPPLFRALRKSAAVKIHRATIRS</sequence>